<dbReference type="Pfam" id="PF01833">
    <property type="entry name" value="TIG"/>
    <property type="match status" value="30"/>
</dbReference>
<keyword evidence="1 2" id="KW-0732">Signal</keyword>
<reference evidence="4" key="1">
    <citation type="submission" date="2013-11" db="EMBL/GenBank/DDBJ databases">
        <title>The Genome Sequence of Phytophthora parasitica CJ02B3.</title>
        <authorList>
            <consortium name="The Broad Institute Genomics Platform"/>
            <person name="Russ C."/>
            <person name="Tyler B."/>
            <person name="Panabieres F."/>
            <person name="Shan W."/>
            <person name="Tripathy S."/>
            <person name="Grunwald N."/>
            <person name="Machado M."/>
            <person name="Johnson C.S."/>
            <person name="Arredondo F."/>
            <person name="Hong C."/>
            <person name="Coffey M."/>
            <person name="Young S.K."/>
            <person name="Zeng Q."/>
            <person name="Gargeya S."/>
            <person name="Fitzgerald M."/>
            <person name="Abouelleil A."/>
            <person name="Alvarado L."/>
            <person name="Chapman S.B."/>
            <person name="Gainer-Dewar J."/>
            <person name="Goldberg J."/>
            <person name="Griggs A."/>
            <person name="Gujja S."/>
            <person name="Hansen M."/>
            <person name="Howarth C."/>
            <person name="Imamovic A."/>
            <person name="Ireland A."/>
            <person name="Larimer J."/>
            <person name="McCowan C."/>
            <person name="Murphy C."/>
            <person name="Pearson M."/>
            <person name="Poon T.W."/>
            <person name="Priest M."/>
            <person name="Roberts A."/>
            <person name="Saif S."/>
            <person name="Shea T."/>
            <person name="Sykes S."/>
            <person name="Wortman J."/>
            <person name="Nusbaum C."/>
            <person name="Birren B."/>
        </authorList>
    </citation>
    <scope>NUCLEOTIDE SEQUENCE [LARGE SCALE GENOMIC DNA]</scope>
    <source>
        <strain evidence="4">CJ02B3</strain>
    </source>
</reference>
<feature type="chain" id="PRO_5004816305" description="Cadherin domain-containing protein" evidence="2">
    <location>
        <begin position="31"/>
        <end position="6217"/>
    </location>
</feature>
<dbReference type="InterPro" id="IPR013783">
    <property type="entry name" value="Ig-like_fold"/>
</dbReference>
<dbReference type="PANTHER" id="PTHR46769:SF2">
    <property type="entry name" value="FIBROCYSTIN-L ISOFORM 2 PRECURSOR-RELATED"/>
    <property type="match status" value="1"/>
</dbReference>
<dbReference type="Proteomes" id="UP000053236">
    <property type="component" value="Unassembled WGS sequence"/>
</dbReference>
<feature type="signal peptide" evidence="2">
    <location>
        <begin position="1"/>
        <end position="30"/>
    </location>
</feature>
<proteinExistence type="predicted"/>
<dbReference type="GO" id="GO:0005509">
    <property type="term" value="F:calcium ion binding"/>
    <property type="evidence" value="ECO:0007669"/>
    <property type="project" value="InterPro"/>
</dbReference>
<name>W2H3B0_PHYNI</name>
<gene>
    <name evidence="4" type="ORF">L915_06373</name>
</gene>
<evidence type="ECO:0000256" key="2">
    <source>
        <dbReference type="SAM" id="SignalP"/>
    </source>
</evidence>
<dbReference type="GO" id="GO:0007156">
    <property type="term" value="P:homophilic cell adhesion via plasma membrane adhesion molecules"/>
    <property type="evidence" value="ECO:0007669"/>
    <property type="project" value="InterPro"/>
</dbReference>
<dbReference type="InterPro" id="IPR002126">
    <property type="entry name" value="Cadherin-like_dom"/>
</dbReference>
<dbReference type="EMBL" id="KI685659">
    <property type="protein sequence ID" value="ETK89659.1"/>
    <property type="molecule type" value="Genomic_DNA"/>
</dbReference>
<dbReference type="CDD" id="cd00102">
    <property type="entry name" value="IPT"/>
    <property type="match status" value="19"/>
</dbReference>
<dbReference type="InterPro" id="IPR052387">
    <property type="entry name" value="Fibrocystin"/>
</dbReference>
<dbReference type="CDD" id="cd00603">
    <property type="entry name" value="IPT_PCSR"/>
    <property type="match status" value="1"/>
</dbReference>
<protein>
    <recommendedName>
        <fullName evidence="3">Cadherin domain-containing protein</fullName>
    </recommendedName>
</protein>
<dbReference type="PANTHER" id="PTHR46769">
    <property type="entry name" value="POLYCYSTIC KIDNEY AND HEPATIC DISEASE 1 (AUTOSOMAL RECESSIVE)-LIKE 1"/>
    <property type="match status" value="1"/>
</dbReference>
<organism evidence="4">
    <name type="scientific">Phytophthora nicotianae</name>
    <name type="common">Potato buckeye rot agent</name>
    <name type="synonym">Phytophthora parasitica</name>
    <dbReference type="NCBI Taxonomy" id="4792"/>
    <lineage>
        <taxon>Eukaryota</taxon>
        <taxon>Sar</taxon>
        <taxon>Stramenopiles</taxon>
        <taxon>Oomycota</taxon>
        <taxon>Peronosporomycetes</taxon>
        <taxon>Peronosporales</taxon>
        <taxon>Peronosporaceae</taxon>
        <taxon>Phytophthora</taxon>
    </lineage>
</organism>
<dbReference type="PROSITE" id="PS50268">
    <property type="entry name" value="CADHERIN_2"/>
    <property type="match status" value="1"/>
</dbReference>
<dbReference type="SUPFAM" id="SSF81296">
    <property type="entry name" value="E set domains"/>
    <property type="match status" value="32"/>
</dbReference>
<dbReference type="SMART" id="SM00429">
    <property type="entry name" value="IPT"/>
    <property type="match status" value="29"/>
</dbReference>
<dbReference type="InterPro" id="IPR002909">
    <property type="entry name" value="IPT_dom"/>
</dbReference>
<accession>W2H3B0</accession>
<sequence>MMSTANEPSLHLLRVMLVLWLSWVISIIAAQSASPKLMWCASPLTPAVIESPIDKWVDVPDTSVAMELQNEAVVMVSYDVSVSHVTDMQSEGVPVTELSELSFRIAVDNTPYRQSATTVDDREPLVVVASGFLVLEIPHGHHNVKLQWRKRGTHVLKWAVSSDILDGFAGGRSLTVSAQHRFIWYKQPITAVSLLSVNKWEAVPGMAINFRLSEPATFRFFYQLPVRPELVQYSRDTAAYDEIESALEINGLRYRETGSYGIVEGSRKSTVLLQGSIIMDLLPGEYSAVLYWKSLLGSSRPWYSSPNALDGFAMGRVLAAVGDRSMDSMSVYHLEQFKPTSVGEWSDVGDSVLQFTLPKATQVSLSYNLPLSQSDNPQFSSWTEDSWDRVQTRLVIDGVAYRHMSSLVDGNVRGIKNARASMVLPLAAGTHTARLQWKNVDGNQWRAVSFITDQISSYASIFISVNTWDNDPRIVAPALVSGEEDKTVEIVDISISDTDSEMALDYEVTVTMSVEFGVLSLDPTPGIAFASGNGDRNEYLLFSGALSSVNSFLSRVWYRSYLNWYGEDELHIKVVDQGVTGFTAASTDEIYVVIRIASVNDPPQLIVPSTQFLLEDQQISIFGVRVHDVDPGFARSNSTFEMQLFVLSGVISLGSTSGVEFIEGDGKADQLLRFRGDLRAVNSALFEIKYRPDKDFNSMQHAERLGILVRDLNYLDNTITDASRSILIEVQSSDDPTQVVPLELSTITFRGYAVKLLGETTGNELVYVQLFAMTPVGEIQLSRPSSAYPAGVTKFPSKDEPSSSINLSGAVADVSDILQSVKFSRTPSFYGYEIIFIRLSATPDFSIVEDSTIQMNLLSNSSNELWSIANAAPSHGKNEGGTTVSVTGKGFQRWPDEALWCRFGRSPLVQATVKSDTLLTCVTPPASADLPNRTFVMVTNNNDYYSNPIPFLYEETWTIASASPSGGPRTGGTTVLIKGNNFPRNTALQCAFGKNLSPALYLSPSTVSCKTPMVDKGTTDVEFRLTSNGQEFSQSVLFSYRDSPEIYSINPPYGSSSGGDIIAVTGANFFLDLQANCVFNGSIVTAASFKSSGVILCLSPAVTTLTLEGLTVSLAVVLEGSSYEAPDNFSIYAPPIVSSVYPAFIMRSSDILTVNGSHYQNISSLSCHFTNGAASTAVPATFVSSSVVRCRVPVIPKPGAWIGLDVSLSQAGHISDGPLKFPYLLRYAPLPSITPTDPLVLLRIGNPPITIEGHGMMNLHKLRCNFAGAGWTWLTLRSPTFGECVVPFVLANDSFSHQVLQVESVLSSKTSVLAVFELMATEPIEVLIVTPSVGLITGETEVTVVTDSTRLLDVLGFAELNCYFGGTNVPASVLNSTTLSCRSPATYKPLTVPVGIQIGKTRIHSVHSTTSFTFVTPIGIDDVTPSRVSSSGGVKVRVTTSDHVMGGLSCLFGSTIVPAEIISEHSIACVSPPHTQNIVSLRIVNDQGLVMSENAVMVEVHSYSDAISVSPSNGIVFRNTTIGIEMDRLFSAGNVECTFRSGNKPSSANTAALITSLTAAGCSIPPGVFTPPDRLLFSVAIDNFTVVDQMELYFVPDLVVKSIFSTIGIVGTRNLVRVELEPVGTVSTNYLCAFGGSMTAGKIKRSARGLVVECLSPVSNFTMEAPITISANGVDSFASAYSDEQIFRYVRMPSIYSFWPHMGSTRGGTMILIKGDDFSEQMKFACIFNGDIVVVAEWQNSTHIACITPPDAHEQGFTSLTMADVNDNFRVHMQRKFQYAQDIQITALSPQTIPRNFKGVIRVFGDHFPPSSFWQCRVKNAVAEAGIWVSPTEVLCPISPHLLGETQNATISISLNGQEWSVALPLGIARNFTVHSIAPNLVSCGRMEKLHVSGTGFSNDSRMACFFNQTAVPASFISDTEITCHPPFIANTTTLDVTVSGYDGLVADGTLLVSCLSRPMIERAQPNSASSAGGTLVTVVTRDPMDAQNVEGFRCCYGEHICSSGVIVNASVLQCITPAVELGPSTLKIVLGTSDIGLVNSTEAAFRFVPNPRISNVLPPQVLLSLNFTLSLYGDYFVNSDELACILRIDDGDLRLPAQWLSKDLVTCSQPYEMMENFVANSVYAQVLLTLNGYDMIETGFNVTLLRPPEVREIAPLPPTADVDSHQSLALIGLNFDSSLDLICEFESRDKSVATPVQVVNSTLLTCALPPWNMGSELTRVSLWSPNSGKLSESGDVLVKGNTSNGDTWWRLHPSTGSTQGGDIVQLEMIGFNVDPSNWKCCFNELWCTRVYQARKGAPWTVTLPFVNATGLASVSLKAENEDAVIEQQSWFLFVDPPKVWTIYPTTGSRIGGDVVSVQGENFLLTSNLRCRFGNLSVTPLSVFDNRLLCTTPTHIGNSLTNQRVGFDLIYSDGNATERIAQNRGMFQFEYVAIPDIVSVFASYSSDDETIIRLAISGSYFASEETLACRIGFEVVAARMLEEDKIICFSYQTRIQQELNVSVSNDGVHFSAETSVLLEATHPLHVSRLSPTCGSVGEKTTVLVFGDSFIDGPYDCIFGWDDWQHRVEGRIINQSCMNCEAPQWALDNPRELPISLHSRSSMKRSNTLLYRYIPDIIISSVEPVRGVVGISTSFSIRGGPFVYSNETNCVLLPARSNESRIVFSATWKSLYESVCTIPYAISAGYYKLGITQNGVSTVFADEGIELVDLPFVTLATPTRGSLEGSTTIKFKGHHFSPDMSCCFDATCVQLEVFNESSAICRTPPYPPGQVSVAIFSEVIGRILTGVVFEVLETARINSLAPPVIVVGTSQPKSIVVNGANFFSDLVLGCYIGDLTSTPLPVVAQSSTSVTCAVPIIPKRMYSTIVELKIVALTNNSATTIARAYVELLELSVISMILPQVSIPMANTVFEIQGTFKFASELAKCSFHCESGGHKTVQIGAIAFSTGTIAQCKLSTPLPVGFCHVTLSQNGVRVSRNSFQILVHSPVLISRVTPSTSTTVGGTLVTIEGSGFPANIQPLCHFGNLNIVKATAVSSNRLTCTTPAMRMPNNTAIVDMWITFGGIESLIQPFKFSAPISIVTANPSFGPADGGTRVKIEGINIFPEVDIKCLFDGNITVVPRTINQGRVLCTTPSIAAGLHTLELIVEGGSKISSNFVHFEAIPREQVFQIHPSRGIQTETTERKIRVIGDNFVDSMTLTCVFDDAKAPATDFISSSELECVVPFTKLGMKVVRVSNNGVDFSKSSAVYEVLSRMSIATVSPHQGSFLGGTIVAISGVFGKYEGIECVFGEKSVAARVINASVVECIAPSGKMGEVVKISARVYNTLAHIEDDVDVSYEYSSGPIVTDVIPSIVSQTTKLTNVTVVGSGLNVTEFIGCQFSNQPMPRLYRDGGDSVWCSFDARFTGVYELTLALVGNTRHQIVTHHSVRVIPAIQPIDISPLHFDEKGGTAAIISALNIISGAKSLRCLFGNIVVDGLALSEFQVRCMTPPIRPGRMSLRLSQDGFSWSDKTLEIEAFAMPMLFEAYPNRTAAIGGASIVVYGTNLRPFSTMKCVFGDIKTPAISVNASIVKCITPTLLTAGTLSLGVSLNGIEVSGNTVDVEFYDLPSGLFIRSFKELHDGRWSARIEGSNISSIDEYECLFDSKPSTGLARNVTSYGLDCISDPLTQQTRPKMLTLTLHGEMLLQQDVTMNIGCPSSVYGLLPTVMRPGHSNVIFVAGFRFDSSMDLACHIGQDTILGGVKSENTMQCALPAKIPGNYTLEITCAAGSELLGAFHIQYANPPRIERVRPHIVPTGGSFDVDFFGANFARDDLIYCAFGSSATRVQAFFISAYHLRCSTRRNWMAGQVELSVVLETLEGRTERLYQSPFTFVDSIPETTVLKPDFGSAAGGYSINVELNASWSGYENRSCKFVGVDAEFEGVLGTTDTESLGCQVPRLKPGSYSVLFSPNGRDFLSIRTLFTAHVPIQVEKVNPPFALPTRKIDLTVSGKGFQRWMRLRCGFRGAQEQDWVSSNAEYVSRTKVKCEAPNQMPTTGSFQLLPTTSLLFPLLLIPFEYKSEIIIHSISPDNGSTSGGTIVDIVGQGFSRDLDMKCRVQGESSIATFVNATLIRCRTPASRSVTVPIHFTIGDLNVLEEYFMFTYVTLPEISDIQKTSNESDGNIMSVDTMIDPMPPRKYEPKPSIRFIEPMSGWIRGGTAVVVHGFRMIFSHTIECVFGDVSVFAAFVSSQELECISPHFTKPGRHNFIVRSEGEQWEMVTPLWFNAFSLPSILSTEPKYGDVTGGTNVVVKGNFSSSIIQENVALFCAFGETGIAPSRFMSKNELECTSPPAEDTMTVEMGLFFSAKDILQVPFSFHYTEKPEFMSLSPAIISEHIGEFVTIFGVGFLDSGAGYCSYSGNSKAHYDMIFVSDEEIRCLLPRLKPGLESISVSFNGDTVVSTGLLLTIKAKPTLLSMTPQFDSVYGGAVVEFRGLNLFFAESLRCLFGTLWSDAALYSGKITCAVPPSMSLSSSSRVRVSVVSGAEDYATEKFELVYTLTPQIESIEIIPDIGRGFQRIQLCGAFPNISSPHFLRLDTFDESTEENYIVMGSAGEILNSSCQVFKAGPTAERCSSGCDALLSVNNQTFIHTGKHVKLTPMIRILRITPMYGSFRGDEIIRIEGRNWNPLVRLYCVFDGSLQTIVTVLNSKYAECETNSHSAGSVALKIVVVEESGAAHIVRVFNFTFVGAMEIANAAPLIGLTRGGSQVHVRGKGFVNRHELRCRFGEISVPAHYVNNSYVTCVSPPVFKAASKVPFSVSLGQISTSNTNDAKVTFSYINTPLIQSIEPSSGMYNKNHSVKIFGTGFVQKMTTACRFGMDAVNIPATTVASNELTCMVIINSTGHQKSRMLPIGLSISGGTYFETGFSFTVFGPVVLTGAVPNAIIPTQTDRIKLECLDVFPSRDWQCRFDSLNVTTIGRFVSRTTVSCLTPPARLLKSRTLVVRLLNAGIEYSINAVEVEILQPPEIFDYTPKSRGVYMSSAPGEDIVDYVTITGKNFVPFRRIDCRFGSLCSQGTFISSTQIRCRIPMSTTPRRVSLAVSFNEVDLSPASEFFEYLMDFMIESISPINGAISGGTVVHIYGGEFSMNETIVCSFGDYNSDQYAIVSSSTEIICTSPSVLKIGNIDVVIWSVTRRLRGTLSNAFTYTKEPVVLMVSPTEAIEKTETLFNVYGRGFVRSPLLGCTFSGDSDNTGQLVHAIWVSSTHIKCYSPPANISVGDIQIGLTNNGVDFVYASSSAIIHFRTKFDVSEIFPSAGSTEGGTAVYISGKHFDNAYRCWCRFGNYTDPVEATIVSDEELICITPPFAFITGEVVVYLSVNGRDFVSTKQTFSYHVKPQIFKISPTRGSMDASTLVTVTGEGFYSESPLCKFGETIVQAYVESDSELQCVAPTNRFAEAVSVEVSLNDGVDFTQNGVLYTYVLSPRIRQITPVSGPATGGTLMQITGLNLYSSRLTQCCFGDRYHCTQGWLLNATVIECITPPSPAKLSVTRVGSQRLPILLALNGQDFVTLKMQFEYVLDAIIEDVSPTFGDIDGGTMIFLHGRYFRYSTGLECRFDNIRTFATYWNDSTISCEAPPHPIGNTSLSFSLNGQDFTLAASSFTYLRLPSVYTVTPSTGPLAGGYSICINGALFMSTTKTICQFIQDDETFSETIANYESPAGVSCIVPPGKHSGRGLISLFVNGISAARLQNMEFLYYDDVVLHRLEPWLCDSSGGCNLVIFGANFRRDAEFECCFGSSELKSTCARAEFLSDTRLNCISPSLNRVGSVEVSIRSYGVEVSSRSLLLEVHHPIVMDKVYPVTGTYRGGTKVIITGWHFMFTPQLSCCFDDTQVPATFVNSSMIECSTPYVGIKSTSVRVSMNGQDCLNGGAVQTFTFQLPPSILQVTPNSGTRLGGTTVLVHGENFKVNESTCYFGSTPATVSEVLSATQMKCTSPAQTNPQRLQVVVADNNLDYSTNPVFFTYSAAEEVKSVSPVRMPSIKGGRITVITENARNSANLSCFFDHVAVPAIYESSSKVHCSTPSLTPGFFNLYVSNDGKLKSQSFGIIELVKPPLIASVDPLIGDMEGGELVSFVGSRLNTVSHCRFGNVYASAYVVSPNLLQCESPSQATFGNVVVKLLDHGAEIPSQEIRFTYRTPEQATKRRQLLMKDKKKLLPIPMILSIDPPEAPIIGGTLITVSFF</sequence>
<dbReference type="InterPro" id="IPR014756">
    <property type="entry name" value="Ig_E-set"/>
</dbReference>
<evidence type="ECO:0000256" key="1">
    <source>
        <dbReference type="ARBA" id="ARBA00022729"/>
    </source>
</evidence>
<dbReference type="Gene3D" id="2.60.40.10">
    <property type="entry name" value="Immunoglobulins"/>
    <property type="match status" value="42"/>
</dbReference>
<dbReference type="GO" id="GO:0016020">
    <property type="term" value="C:membrane"/>
    <property type="evidence" value="ECO:0007669"/>
    <property type="project" value="InterPro"/>
</dbReference>
<feature type="domain" description="Cadherin" evidence="3">
    <location>
        <begin position="490"/>
        <end position="605"/>
    </location>
</feature>
<evidence type="ECO:0000259" key="3">
    <source>
        <dbReference type="PROSITE" id="PS50268"/>
    </source>
</evidence>
<dbReference type="VEuPathDB" id="FungiDB:PPTG_20954"/>
<evidence type="ECO:0000313" key="4">
    <source>
        <dbReference type="EMBL" id="ETK89659.1"/>
    </source>
</evidence>